<reference evidence="6 7" key="1">
    <citation type="submission" date="2016-10" db="EMBL/GenBank/DDBJ databases">
        <authorList>
            <person name="de Groot N.N."/>
        </authorList>
    </citation>
    <scope>NUCLEOTIDE SEQUENCE [LARGE SCALE GENOMIC DNA]</scope>
    <source>
        <strain evidence="6 7">DSM 29340</strain>
    </source>
</reference>
<evidence type="ECO:0000313" key="6">
    <source>
        <dbReference type="EMBL" id="SEK04114.1"/>
    </source>
</evidence>
<evidence type="ECO:0000256" key="1">
    <source>
        <dbReference type="ARBA" id="ARBA00022654"/>
    </source>
</evidence>
<keyword evidence="7" id="KW-1185">Reference proteome</keyword>
<dbReference type="Pfam" id="PF00765">
    <property type="entry name" value="Autoind_synth"/>
    <property type="match status" value="1"/>
</dbReference>
<comment type="similarity">
    <text evidence="5">Belongs to the autoinducer synthase family.</text>
</comment>
<dbReference type="PROSITE" id="PS51187">
    <property type="entry name" value="AUTOINDUCER_SYNTH_2"/>
    <property type="match status" value="1"/>
</dbReference>
<keyword evidence="2" id="KW-0808">Transferase</keyword>
<accession>A0A1H7DRV4</accession>
<name>A0A1H7DRV4_9RHOB</name>
<dbReference type="PANTHER" id="PTHR39322">
    <property type="entry name" value="ACYL-HOMOSERINE-LACTONE SYNTHASE"/>
    <property type="match status" value="1"/>
</dbReference>
<dbReference type="RefSeq" id="WP_092370595.1">
    <property type="nucleotide sequence ID" value="NZ_BMGV01000012.1"/>
</dbReference>
<dbReference type="AlphaFoldDB" id="A0A1H7DRV4"/>
<keyword evidence="1 5" id="KW-0673">Quorum sensing</keyword>
<dbReference type="OrthoDB" id="6169313at2"/>
<dbReference type="EMBL" id="FNYD01000013">
    <property type="protein sequence ID" value="SEK04114.1"/>
    <property type="molecule type" value="Genomic_DNA"/>
</dbReference>
<evidence type="ECO:0000256" key="4">
    <source>
        <dbReference type="ARBA" id="ARBA00022929"/>
    </source>
</evidence>
<dbReference type="InterPro" id="IPR001690">
    <property type="entry name" value="Autoind_synthase"/>
</dbReference>
<dbReference type="SUPFAM" id="SSF55729">
    <property type="entry name" value="Acyl-CoA N-acyltransferases (Nat)"/>
    <property type="match status" value="1"/>
</dbReference>
<dbReference type="InterPro" id="IPR016181">
    <property type="entry name" value="Acyl_CoA_acyltransferase"/>
</dbReference>
<keyword evidence="3" id="KW-0949">S-adenosyl-L-methionine</keyword>
<proteinExistence type="inferred from homology"/>
<evidence type="ECO:0000256" key="5">
    <source>
        <dbReference type="PROSITE-ProRule" id="PRU00533"/>
    </source>
</evidence>
<gene>
    <name evidence="6" type="ORF">SAMN05444007_1138</name>
</gene>
<keyword evidence="4 5" id="KW-0071">Autoinducer synthesis</keyword>
<dbReference type="STRING" id="1227549.SAMN05444007_1138"/>
<dbReference type="Gene3D" id="3.40.630.30">
    <property type="match status" value="1"/>
</dbReference>
<evidence type="ECO:0000256" key="2">
    <source>
        <dbReference type="ARBA" id="ARBA00022679"/>
    </source>
</evidence>
<organism evidence="6 7">
    <name type="scientific">Cribrihabitans marinus</name>
    <dbReference type="NCBI Taxonomy" id="1227549"/>
    <lineage>
        <taxon>Bacteria</taxon>
        <taxon>Pseudomonadati</taxon>
        <taxon>Pseudomonadota</taxon>
        <taxon>Alphaproteobacteria</taxon>
        <taxon>Rhodobacterales</taxon>
        <taxon>Paracoccaceae</taxon>
        <taxon>Cribrihabitans</taxon>
    </lineage>
</organism>
<sequence>MNQSARRAQITPASTIFPDLEPANGGSIARDFTPRRKLALLNRFGNARAAAVGDIKITTLSFRNQHERGTLLTKYMEARKSIFIDRLNWNVSEADGMEFDQYDTPACRWVVLHEFGEVLGGVRLLPTTASCGCYSYMLRDAQRGLLQDLPTDILFFEAPVNQKVWEATRFFVTDKVPAVRRAAIQHALFNGMTTAAKEAGASQILGIVSAVWARWARRLNVKATPTGAKFPVDGGYSQSVLFNINKPAS</sequence>
<evidence type="ECO:0000256" key="3">
    <source>
        <dbReference type="ARBA" id="ARBA00022691"/>
    </source>
</evidence>
<dbReference type="GO" id="GO:0007165">
    <property type="term" value="P:signal transduction"/>
    <property type="evidence" value="ECO:0007669"/>
    <property type="project" value="TreeGrafter"/>
</dbReference>
<protein>
    <submittedName>
        <fullName evidence="6">N-acyl-L-homoserine lactone synthetase</fullName>
    </submittedName>
</protein>
<dbReference type="Proteomes" id="UP000199379">
    <property type="component" value="Unassembled WGS sequence"/>
</dbReference>
<dbReference type="PANTHER" id="PTHR39322:SF1">
    <property type="entry name" value="ISOVALERYL-HOMOSERINE LACTONE SYNTHASE"/>
    <property type="match status" value="1"/>
</dbReference>
<dbReference type="GO" id="GO:0009372">
    <property type="term" value="P:quorum sensing"/>
    <property type="evidence" value="ECO:0007669"/>
    <property type="project" value="UniProtKB-UniRule"/>
</dbReference>
<dbReference type="GO" id="GO:0016740">
    <property type="term" value="F:transferase activity"/>
    <property type="evidence" value="ECO:0007669"/>
    <property type="project" value="UniProtKB-KW"/>
</dbReference>
<evidence type="ECO:0000313" key="7">
    <source>
        <dbReference type="Proteomes" id="UP000199379"/>
    </source>
</evidence>